<dbReference type="EMBL" id="AY714859">
    <property type="protein sequence ID" value="AAU83812.1"/>
    <property type="molecule type" value="Genomic_DNA"/>
</dbReference>
<evidence type="ECO:0000313" key="1">
    <source>
        <dbReference type="EMBL" id="AAU83812.1"/>
    </source>
</evidence>
<name>Q649W5_UNCAG</name>
<reference evidence="1" key="2">
    <citation type="submission" date="2004-08" db="EMBL/GenBank/DDBJ databases">
        <authorList>
            <person name="Putnam N."/>
            <person name="Detter J.C."/>
            <person name="Richardson P.M."/>
            <person name="Rokhsar D."/>
        </authorList>
    </citation>
    <scope>NUCLEOTIDE SEQUENCE</scope>
</reference>
<dbReference type="AlphaFoldDB" id="Q649W5"/>
<accession>Q649W5</accession>
<proteinExistence type="predicted"/>
<gene>
    <name evidence="1" type="ORF">GZ34A6_23</name>
</gene>
<organism evidence="1">
    <name type="scientific">Uncultured archaeon GZfos26G2</name>
    <dbReference type="NCBI Taxonomy" id="3386331"/>
    <lineage>
        <taxon>Archaea</taxon>
        <taxon>Methanobacteriati</taxon>
        <taxon>Methanobacteriota</taxon>
        <taxon>Stenosarchaea group</taxon>
        <taxon>Methanomicrobia</taxon>
        <taxon>Candidatus Methanophagales</taxon>
        <taxon>Candidatus Methanophagaceae</taxon>
        <taxon>Candidatus Methanophaga</taxon>
    </lineage>
</organism>
<protein>
    <submittedName>
        <fullName evidence="1">Uncharacterized protein</fullName>
    </submittedName>
</protein>
<reference evidence="1" key="1">
    <citation type="journal article" date="2004" name="Science">
        <title>Reverse methanogenesis: testing the hypothesis with environmental genomics.</title>
        <authorList>
            <person name="Hallam S.J."/>
            <person name="Putnam N."/>
            <person name="Preston C.M."/>
            <person name="Detter J.C."/>
            <person name="Rokhsar D."/>
            <person name="Richardson P.M."/>
            <person name="DeLong E.F."/>
        </authorList>
    </citation>
    <scope>NUCLEOTIDE SEQUENCE</scope>
</reference>
<sequence length="60" mass="6676">MPSQKEIQKKSKTKSFYVIIVPLIFTSKRHGQNGNEEGGGVLKIGKASLHVCTYKILSRT</sequence>